<reference evidence="2 3" key="1">
    <citation type="submission" date="2015-04" db="EMBL/GenBank/DDBJ databases">
        <authorList>
            <consortium name="Pathogen Informatics"/>
        </authorList>
    </citation>
    <scope>NUCLEOTIDE SEQUENCE [LARGE SCALE GENOMIC DNA]</scope>
    <source>
        <strain evidence="2 3">SGS1</strain>
    </source>
</reference>
<name>A0A1J1H8S9_PLARL</name>
<dbReference type="VEuPathDB" id="PlasmoDB:PRELSG_1219100"/>
<feature type="chain" id="PRO_5013131276" description="Fam-b protein" evidence="1">
    <location>
        <begin position="21"/>
        <end position="129"/>
    </location>
</feature>
<evidence type="ECO:0000256" key="1">
    <source>
        <dbReference type="SAM" id="SignalP"/>
    </source>
</evidence>
<proteinExistence type="predicted"/>
<dbReference type="Proteomes" id="UP000220158">
    <property type="component" value="Chromosome 12"/>
</dbReference>
<feature type="signal peptide" evidence="1">
    <location>
        <begin position="1"/>
        <end position="20"/>
    </location>
</feature>
<dbReference type="EMBL" id="LN835307">
    <property type="protein sequence ID" value="CRH01307.1"/>
    <property type="molecule type" value="Genomic_DNA"/>
</dbReference>
<gene>
    <name evidence="2" type="ORF">PRELSG_1219100</name>
</gene>
<dbReference type="OMA" id="AQPMFNF"/>
<dbReference type="RefSeq" id="XP_028534307.1">
    <property type="nucleotide sequence ID" value="XM_028677971.1"/>
</dbReference>
<keyword evidence="1" id="KW-0732">Signal</keyword>
<accession>A0A1J1H8S9</accession>
<protein>
    <recommendedName>
        <fullName evidence="4">Fam-b protein</fullName>
    </recommendedName>
</protein>
<evidence type="ECO:0000313" key="3">
    <source>
        <dbReference type="Proteomes" id="UP000220158"/>
    </source>
</evidence>
<organism evidence="2 3">
    <name type="scientific">Plasmodium relictum</name>
    <dbReference type="NCBI Taxonomy" id="85471"/>
    <lineage>
        <taxon>Eukaryota</taxon>
        <taxon>Sar</taxon>
        <taxon>Alveolata</taxon>
        <taxon>Apicomplexa</taxon>
        <taxon>Aconoidasida</taxon>
        <taxon>Haemosporida</taxon>
        <taxon>Plasmodiidae</taxon>
        <taxon>Plasmodium</taxon>
        <taxon>Plasmodium (Haemamoeba)</taxon>
    </lineage>
</organism>
<dbReference type="OrthoDB" id="391976at2759"/>
<evidence type="ECO:0008006" key="4">
    <source>
        <dbReference type="Google" id="ProtNLM"/>
    </source>
</evidence>
<sequence>MNITKLLFLFLIMLVNEIKGAKCSNEKEKFSQNISFIQSKIKNDEKIMPGTFDLFSAKPTSIQPNFNFFLEENSNFWLRRTLNNEKNRNIRRNFADFQELRQNDILRFQELMIIQNEQIKMIKSVIFSI</sequence>
<dbReference type="KEGG" id="prel:PRELSG_1219100"/>
<keyword evidence="3" id="KW-1185">Reference proteome</keyword>
<evidence type="ECO:0000313" key="2">
    <source>
        <dbReference type="EMBL" id="CRH01307.1"/>
    </source>
</evidence>
<dbReference type="AlphaFoldDB" id="A0A1J1H8S9"/>
<dbReference type="GeneID" id="39737435"/>